<dbReference type="AlphaFoldDB" id="A0A6V7Q3P9"/>
<protein>
    <submittedName>
        <fullName evidence="1">Uncharacterized protein</fullName>
    </submittedName>
</protein>
<organism evidence="1">
    <name type="scientific">Ananas comosus var. bracteatus</name>
    <name type="common">red pineapple</name>
    <dbReference type="NCBI Taxonomy" id="296719"/>
    <lineage>
        <taxon>Eukaryota</taxon>
        <taxon>Viridiplantae</taxon>
        <taxon>Streptophyta</taxon>
        <taxon>Embryophyta</taxon>
        <taxon>Tracheophyta</taxon>
        <taxon>Spermatophyta</taxon>
        <taxon>Magnoliopsida</taxon>
        <taxon>Liliopsida</taxon>
        <taxon>Poales</taxon>
        <taxon>Bromeliaceae</taxon>
        <taxon>Bromelioideae</taxon>
        <taxon>Ananas</taxon>
    </lineage>
</organism>
<gene>
    <name evidence="1" type="ORF">CB5_LOCUS20851</name>
</gene>
<proteinExistence type="predicted"/>
<dbReference type="PANTHER" id="PTHR48475">
    <property type="entry name" value="RIBONUCLEASE H"/>
    <property type="match status" value="1"/>
</dbReference>
<sequence length="211" mass="24516">MEKFTFIDIQHVRRRDNTQADALAKLAAALSLPPDGIVEIRVEQRWLLPSVLEFFPSDYQVNVVTCTQVEVNDWRAPFIDYTFGGGNSLLRVAVHENISDNHQSKLRLQELDSLEGLRLQAQQNLELYRSRMSNAYNRMVKERVYKQGDLVLVIPRNFMSKQHSKGKFQPKWEGPYVIERVYEGGAYQLVDQDGKRPLPPISGRFLKKYYI</sequence>
<dbReference type="EMBL" id="LR862132">
    <property type="protein sequence ID" value="CAD1837640.1"/>
    <property type="molecule type" value="Genomic_DNA"/>
</dbReference>
<accession>A0A6V7Q3P9</accession>
<name>A0A6V7Q3P9_ANACO</name>
<reference evidence="1" key="1">
    <citation type="submission" date="2020-07" db="EMBL/GenBank/DDBJ databases">
        <authorList>
            <person name="Lin J."/>
        </authorList>
    </citation>
    <scope>NUCLEOTIDE SEQUENCE</scope>
</reference>
<dbReference type="PANTHER" id="PTHR48475:SF1">
    <property type="entry name" value="RNASE H TYPE-1 DOMAIN-CONTAINING PROTEIN"/>
    <property type="match status" value="1"/>
</dbReference>
<evidence type="ECO:0000313" key="1">
    <source>
        <dbReference type="EMBL" id="CAD1837640.1"/>
    </source>
</evidence>